<protein>
    <submittedName>
        <fullName evidence="2">M14 family zinc carboxypeptidase</fullName>
    </submittedName>
</protein>
<name>A0ABP7KWF4_9ACTN</name>
<feature type="domain" description="Peptidase M14" evidence="1">
    <location>
        <begin position="3"/>
        <end position="92"/>
    </location>
</feature>
<dbReference type="InterPro" id="IPR000834">
    <property type="entry name" value="Peptidase_M14"/>
</dbReference>
<dbReference type="Pfam" id="PF00246">
    <property type="entry name" value="Peptidase_M14"/>
    <property type="match status" value="1"/>
</dbReference>
<keyword evidence="2" id="KW-0121">Carboxypeptidase</keyword>
<dbReference type="Gene3D" id="3.40.630.10">
    <property type="entry name" value="Zn peptidases"/>
    <property type="match status" value="1"/>
</dbReference>
<evidence type="ECO:0000313" key="3">
    <source>
        <dbReference type="Proteomes" id="UP001501563"/>
    </source>
</evidence>
<dbReference type="Proteomes" id="UP001501563">
    <property type="component" value="Unassembled WGS sequence"/>
</dbReference>
<accession>A0ABP7KWF4</accession>
<keyword evidence="2" id="KW-0645">Protease</keyword>
<evidence type="ECO:0000259" key="1">
    <source>
        <dbReference type="Pfam" id="PF00246"/>
    </source>
</evidence>
<keyword evidence="2" id="KW-0378">Hydrolase</keyword>
<evidence type="ECO:0000313" key="2">
    <source>
        <dbReference type="EMBL" id="GAA3889467.1"/>
    </source>
</evidence>
<organism evidence="2 3">
    <name type="scientific">Streptomyces lannensis</name>
    <dbReference type="NCBI Taxonomy" id="766498"/>
    <lineage>
        <taxon>Bacteria</taxon>
        <taxon>Bacillati</taxon>
        <taxon>Actinomycetota</taxon>
        <taxon>Actinomycetes</taxon>
        <taxon>Kitasatosporales</taxon>
        <taxon>Streptomycetaceae</taxon>
        <taxon>Streptomyces</taxon>
    </lineage>
</organism>
<gene>
    <name evidence="2" type="ORF">GCM10022207_66190</name>
</gene>
<dbReference type="SUPFAM" id="SSF53187">
    <property type="entry name" value="Zn-dependent exopeptidases"/>
    <property type="match status" value="1"/>
</dbReference>
<comment type="caution">
    <text evidence="2">The sequence shown here is derived from an EMBL/GenBank/DDBJ whole genome shotgun (WGS) entry which is preliminary data.</text>
</comment>
<keyword evidence="3" id="KW-1185">Reference proteome</keyword>
<proteinExistence type="predicted"/>
<dbReference type="EMBL" id="BAAAZA010000025">
    <property type="protein sequence ID" value="GAA3889467.1"/>
    <property type="molecule type" value="Genomic_DNA"/>
</dbReference>
<dbReference type="GO" id="GO:0004180">
    <property type="term" value="F:carboxypeptidase activity"/>
    <property type="evidence" value="ECO:0007669"/>
    <property type="project" value="UniProtKB-KW"/>
</dbReference>
<sequence length="455" mass="48341">MVSRFPGTARLRRIGTSREGRPLLMLSAGHGPHKALVVAGPHPDERAAGGTALALAELAARGDRQSPATDPTLVTWNIILCLDPDGAALAEAADDAGPVLGRGFDPVSVSVPDLGNAAGPGFGPDLGPIPAKRPLSLARYYRTAYRPMAAEQPEWAPVADRPIPETLALLRVIDELRPFIQCSLHSTDVGGSWIQLTRDLPDLAVPFSESAEAIGIPLQQGTYDALYWENPSPAIYVLPPPDSAARLAAGSEDIARSTWCAPRHYGGVTAIIEVPIWAAPMVADTTPEPEAVRLLSNLADLVRDGGRQVTEVLSKTRGFLPPPETDPLRRVLEWMAAGLYDLVAASWQPLAQQAAAANTPEDPRHLTTAQVAALDIVARRQPLRAAGLLLRLLEASANAAAPALHDELSDLFTTWCTDFETALHTRPVPVQAQVAHQTRTAVAAAECALRALGQG</sequence>
<reference evidence="3" key="1">
    <citation type="journal article" date="2019" name="Int. J. Syst. Evol. Microbiol.">
        <title>The Global Catalogue of Microorganisms (GCM) 10K type strain sequencing project: providing services to taxonomists for standard genome sequencing and annotation.</title>
        <authorList>
            <consortium name="The Broad Institute Genomics Platform"/>
            <consortium name="The Broad Institute Genome Sequencing Center for Infectious Disease"/>
            <person name="Wu L."/>
            <person name="Ma J."/>
        </authorList>
    </citation>
    <scope>NUCLEOTIDE SEQUENCE [LARGE SCALE GENOMIC DNA]</scope>
    <source>
        <strain evidence="3">JCM 16578</strain>
    </source>
</reference>